<dbReference type="EMBL" id="JAUHHV010000005">
    <property type="protein sequence ID" value="KAK1425370.1"/>
    <property type="molecule type" value="Genomic_DNA"/>
</dbReference>
<organism evidence="2 3">
    <name type="scientific">Tagetes erecta</name>
    <name type="common">African marigold</name>
    <dbReference type="NCBI Taxonomy" id="13708"/>
    <lineage>
        <taxon>Eukaryota</taxon>
        <taxon>Viridiplantae</taxon>
        <taxon>Streptophyta</taxon>
        <taxon>Embryophyta</taxon>
        <taxon>Tracheophyta</taxon>
        <taxon>Spermatophyta</taxon>
        <taxon>Magnoliopsida</taxon>
        <taxon>eudicotyledons</taxon>
        <taxon>Gunneridae</taxon>
        <taxon>Pentapetalae</taxon>
        <taxon>asterids</taxon>
        <taxon>campanulids</taxon>
        <taxon>Asterales</taxon>
        <taxon>Asteraceae</taxon>
        <taxon>Asteroideae</taxon>
        <taxon>Heliantheae alliance</taxon>
        <taxon>Tageteae</taxon>
        <taxon>Tagetes</taxon>
    </lineage>
</organism>
<feature type="region of interest" description="Disordered" evidence="1">
    <location>
        <begin position="171"/>
        <end position="197"/>
    </location>
</feature>
<evidence type="ECO:0000313" key="2">
    <source>
        <dbReference type="EMBL" id="KAK1425370.1"/>
    </source>
</evidence>
<keyword evidence="3" id="KW-1185">Reference proteome</keyword>
<dbReference type="Proteomes" id="UP001229421">
    <property type="component" value="Unassembled WGS sequence"/>
</dbReference>
<feature type="region of interest" description="Disordered" evidence="1">
    <location>
        <begin position="1"/>
        <end position="35"/>
    </location>
</feature>
<evidence type="ECO:0000313" key="3">
    <source>
        <dbReference type="Proteomes" id="UP001229421"/>
    </source>
</evidence>
<dbReference type="AlphaFoldDB" id="A0AAD8NR93"/>
<sequence length="213" mass="23507">MTGKSTLPGEREKSEMEKKLKTEPSTESSSSSSSPSLLFNFAPMTSFHHDGKFLSVLQQRSNPYCSDKSPSYLPKLQPKQTKFEHSTLIVKVEVEAVAEAMIAVVVGVLRSPELFTELPIVQKTCRCFRSPTTITKTFGNRYGCAEEGGGKIAGDKVGVLEMEWGRDKYDITSGSLRSPPPAKPSESKPSSESVRFRARSDINKHNLNVFISN</sequence>
<protein>
    <submittedName>
        <fullName evidence="2">Uncharacterized protein</fullName>
    </submittedName>
</protein>
<feature type="compositionally biased region" description="Basic and acidic residues" evidence="1">
    <location>
        <begin position="9"/>
        <end position="24"/>
    </location>
</feature>
<gene>
    <name evidence="2" type="ORF">QVD17_20721</name>
</gene>
<reference evidence="2" key="1">
    <citation type="journal article" date="2023" name="bioRxiv">
        <title>Improved chromosome-level genome assembly for marigold (Tagetes erecta).</title>
        <authorList>
            <person name="Jiang F."/>
            <person name="Yuan L."/>
            <person name="Wang S."/>
            <person name="Wang H."/>
            <person name="Xu D."/>
            <person name="Wang A."/>
            <person name="Fan W."/>
        </authorList>
    </citation>
    <scope>NUCLEOTIDE SEQUENCE</scope>
    <source>
        <strain evidence="2">WSJ</strain>
        <tissue evidence="2">Leaf</tissue>
    </source>
</reference>
<proteinExistence type="predicted"/>
<feature type="compositionally biased region" description="Low complexity" evidence="1">
    <location>
        <begin position="25"/>
        <end position="35"/>
    </location>
</feature>
<accession>A0AAD8NR93</accession>
<evidence type="ECO:0000256" key="1">
    <source>
        <dbReference type="SAM" id="MobiDB-lite"/>
    </source>
</evidence>
<comment type="caution">
    <text evidence="2">The sequence shown here is derived from an EMBL/GenBank/DDBJ whole genome shotgun (WGS) entry which is preliminary data.</text>
</comment>
<name>A0AAD8NR93_TARER</name>